<feature type="region of interest" description="Disordered" evidence="1">
    <location>
        <begin position="71"/>
        <end position="91"/>
    </location>
</feature>
<keyword evidence="3" id="KW-1185">Reference proteome</keyword>
<feature type="region of interest" description="Disordered" evidence="1">
    <location>
        <begin position="238"/>
        <end position="271"/>
    </location>
</feature>
<feature type="region of interest" description="Disordered" evidence="1">
    <location>
        <begin position="19"/>
        <end position="53"/>
    </location>
</feature>
<gene>
    <name evidence="2" type="ORF">BLNAU_13548</name>
</gene>
<feature type="compositionally biased region" description="Basic and acidic residues" evidence="1">
    <location>
        <begin position="253"/>
        <end position="271"/>
    </location>
</feature>
<protein>
    <submittedName>
        <fullName evidence="2">Uncharacterized protein</fullName>
    </submittedName>
</protein>
<feature type="compositionally biased region" description="Basic and acidic residues" evidence="1">
    <location>
        <begin position="109"/>
        <end position="134"/>
    </location>
</feature>
<reference evidence="2 3" key="1">
    <citation type="journal article" date="2022" name="bioRxiv">
        <title>Genomics of Preaxostyla Flagellates Illuminates Evolutionary Transitions and the Path Towards Mitochondrial Loss.</title>
        <authorList>
            <person name="Novak L.V.F."/>
            <person name="Treitli S.C."/>
            <person name="Pyrih J."/>
            <person name="Halakuc P."/>
            <person name="Pipaliya S.V."/>
            <person name="Vacek V."/>
            <person name="Brzon O."/>
            <person name="Soukal P."/>
            <person name="Eme L."/>
            <person name="Dacks J.B."/>
            <person name="Karnkowska A."/>
            <person name="Elias M."/>
            <person name="Hampl V."/>
        </authorList>
    </citation>
    <scope>NUCLEOTIDE SEQUENCE [LARGE SCALE GENOMIC DNA]</scope>
    <source>
        <strain evidence="2">NAU3</strain>
        <tissue evidence="2">Gut</tissue>
    </source>
</reference>
<evidence type="ECO:0000313" key="3">
    <source>
        <dbReference type="Proteomes" id="UP001281761"/>
    </source>
</evidence>
<feature type="compositionally biased region" description="Basic and acidic residues" evidence="1">
    <location>
        <begin position="159"/>
        <end position="181"/>
    </location>
</feature>
<feature type="compositionally biased region" description="Polar residues" evidence="1">
    <location>
        <begin position="30"/>
        <end position="39"/>
    </location>
</feature>
<sequence>MARANTKKTRNLLDLRDLSSDHLVSSSPLAQTHSSTNSAKLFPPTSPLTPTRGFHHAKMAFSEQVVDVHVASEREKEDEEERQRKVESEMEFDLRRKKSRFSFVEWAKQDDENEDAKTEAVEKEAEEKGEEMDGRQNPPSAPASPTITLLPINFKARPSSREQEATGRAASAERESEHPKQESTSSLTLAPSITAPDTLLTRSVKPKRRKEFTRMTRKKVTGLMEEGSVEVQKRRMMNTGRGSAGSARPRTPRIAELEKEGRKGGLAEGEEKAEVKENKLVEPVQTSRLVDVNVWVRKKEGTLKSVMDEGKDGTECLMRYSRSLKFVTGYTITSIVGIVPTSSSSSMLSNAVPVHRAAWAFNLAATPDYLSFTTPTGPDIIFVARGGSDSIAECGGEDLPCTTVWTGQMCGKGKGGEWMWVLVRGEAEMGEGFWILGKVGMTLSSESSTQRSRVVIGRSSFSSEDGIVSISSANVEVQNLNLIMPSTEERSSSGWVFVVESEGDLDVSSIEQSGEREVGVGLAKIKNGRGLFNSVSVSSGRFGDGVRMIVGEGK</sequence>
<accession>A0ABQ9XHN3</accession>
<name>A0ABQ9XHN3_9EUKA</name>
<evidence type="ECO:0000313" key="2">
    <source>
        <dbReference type="EMBL" id="KAK2951526.1"/>
    </source>
</evidence>
<feature type="compositionally biased region" description="Polar residues" evidence="1">
    <location>
        <begin position="182"/>
        <end position="191"/>
    </location>
</feature>
<dbReference type="EMBL" id="JARBJD010000117">
    <property type="protein sequence ID" value="KAK2951526.1"/>
    <property type="molecule type" value="Genomic_DNA"/>
</dbReference>
<proteinExistence type="predicted"/>
<dbReference type="Proteomes" id="UP001281761">
    <property type="component" value="Unassembled WGS sequence"/>
</dbReference>
<organism evidence="2 3">
    <name type="scientific">Blattamonas nauphoetae</name>
    <dbReference type="NCBI Taxonomy" id="2049346"/>
    <lineage>
        <taxon>Eukaryota</taxon>
        <taxon>Metamonada</taxon>
        <taxon>Preaxostyla</taxon>
        <taxon>Oxymonadida</taxon>
        <taxon>Blattamonas</taxon>
    </lineage>
</organism>
<comment type="caution">
    <text evidence="2">The sequence shown here is derived from an EMBL/GenBank/DDBJ whole genome shotgun (WGS) entry which is preliminary data.</text>
</comment>
<feature type="region of interest" description="Disordered" evidence="1">
    <location>
        <begin position="109"/>
        <end position="212"/>
    </location>
</feature>
<evidence type="ECO:0000256" key="1">
    <source>
        <dbReference type="SAM" id="MobiDB-lite"/>
    </source>
</evidence>